<dbReference type="SUPFAM" id="SSF57997">
    <property type="entry name" value="Tropomyosin"/>
    <property type="match status" value="1"/>
</dbReference>
<evidence type="ECO:0000313" key="3">
    <source>
        <dbReference type="EMBL" id="ORX78399.1"/>
    </source>
</evidence>
<evidence type="ECO:0000259" key="2">
    <source>
        <dbReference type="Pfam" id="PF18885"/>
    </source>
</evidence>
<dbReference type="Proteomes" id="UP000193944">
    <property type="component" value="Unassembled WGS sequence"/>
</dbReference>
<name>A0A1Y1WXU3_9FUNG</name>
<reference evidence="3 4" key="1">
    <citation type="submission" date="2016-08" db="EMBL/GenBank/DDBJ databases">
        <title>A Parts List for Fungal Cellulosomes Revealed by Comparative Genomics.</title>
        <authorList>
            <consortium name="DOE Joint Genome Institute"/>
            <person name="Haitjema C.H."/>
            <person name="Gilmore S.P."/>
            <person name="Henske J.K."/>
            <person name="Solomon K.V."/>
            <person name="De Groot R."/>
            <person name="Kuo A."/>
            <person name="Mondo S.J."/>
            <person name="Salamov A.A."/>
            <person name="Labutti K."/>
            <person name="Zhao Z."/>
            <person name="Chiniquy J."/>
            <person name="Barry K."/>
            <person name="Brewer H.M."/>
            <person name="Purvine S.O."/>
            <person name="Wright A.T."/>
            <person name="Boxma B."/>
            <person name="Van Alen T."/>
            <person name="Hackstein J.H."/>
            <person name="Baker S.E."/>
            <person name="Grigoriev I.V."/>
            <person name="O'Malley M.A."/>
        </authorList>
    </citation>
    <scope>NUCLEOTIDE SEQUENCE [LARGE SCALE GENOMIC DNA]</scope>
    <source>
        <strain evidence="3 4">S4</strain>
    </source>
</reference>
<sequence length="156" mass="18669">MSFFKDNTFLVNSLENKNIVVEEKIDTTKKINELNDKIETLENKNNVLEEKIETTKKINELNDKIKTLESRNNTLEEKLEIIIKENRELKNKIETLENCTKNLQDKMNSRIPVYRLYNPNANDHLYVLGESEMRYSEAKFDYHNERIEFYAFQNNN</sequence>
<evidence type="ECO:0000313" key="4">
    <source>
        <dbReference type="Proteomes" id="UP000193944"/>
    </source>
</evidence>
<dbReference type="EMBL" id="MCFG01000212">
    <property type="protein sequence ID" value="ORX78399.1"/>
    <property type="molecule type" value="Genomic_DNA"/>
</dbReference>
<gene>
    <name evidence="3" type="ORF">BCR32DRAFT_270124</name>
</gene>
<dbReference type="InterPro" id="IPR043708">
    <property type="entry name" value="DUF5648"/>
</dbReference>
<feature type="domain" description="DUF5648" evidence="2">
    <location>
        <begin position="105"/>
        <end position="151"/>
    </location>
</feature>
<dbReference type="AlphaFoldDB" id="A0A1Y1WXU3"/>
<evidence type="ECO:0000256" key="1">
    <source>
        <dbReference type="SAM" id="Coils"/>
    </source>
</evidence>
<reference evidence="3 4" key="2">
    <citation type="submission" date="2016-08" db="EMBL/GenBank/DDBJ databases">
        <title>Pervasive Adenine N6-methylation of Active Genes in Fungi.</title>
        <authorList>
            <consortium name="DOE Joint Genome Institute"/>
            <person name="Mondo S.J."/>
            <person name="Dannebaum R.O."/>
            <person name="Kuo R.C."/>
            <person name="Labutti K."/>
            <person name="Haridas S."/>
            <person name="Kuo A."/>
            <person name="Salamov A."/>
            <person name="Ahrendt S.R."/>
            <person name="Lipzen A."/>
            <person name="Sullivan W."/>
            <person name="Andreopoulos W.B."/>
            <person name="Clum A."/>
            <person name="Lindquist E."/>
            <person name="Daum C."/>
            <person name="Ramamoorthy G.K."/>
            <person name="Gryganskyi A."/>
            <person name="Culley D."/>
            <person name="Magnuson J.K."/>
            <person name="James T.Y."/>
            <person name="O'Malley M.A."/>
            <person name="Stajich J.E."/>
            <person name="Spatafora J.W."/>
            <person name="Visel A."/>
            <person name="Grigoriev I.V."/>
        </authorList>
    </citation>
    <scope>NUCLEOTIDE SEQUENCE [LARGE SCALE GENOMIC DNA]</scope>
    <source>
        <strain evidence="3 4">S4</strain>
    </source>
</reference>
<organism evidence="3 4">
    <name type="scientific">Anaeromyces robustus</name>
    <dbReference type="NCBI Taxonomy" id="1754192"/>
    <lineage>
        <taxon>Eukaryota</taxon>
        <taxon>Fungi</taxon>
        <taxon>Fungi incertae sedis</taxon>
        <taxon>Chytridiomycota</taxon>
        <taxon>Chytridiomycota incertae sedis</taxon>
        <taxon>Neocallimastigomycetes</taxon>
        <taxon>Neocallimastigales</taxon>
        <taxon>Neocallimastigaceae</taxon>
        <taxon>Anaeromyces</taxon>
    </lineage>
</organism>
<proteinExistence type="predicted"/>
<keyword evidence="4" id="KW-1185">Reference proteome</keyword>
<comment type="caution">
    <text evidence="3">The sequence shown here is derived from an EMBL/GenBank/DDBJ whole genome shotgun (WGS) entry which is preliminary data.</text>
</comment>
<keyword evidence="1" id="KW-0175">Coiled coil</keyword>
<dbReference type="Pfam" id="PF18885">
    <property type="entry name" value="DUF5648"/>
    <property type="match status" value="1"/>
</dbReference>
<accession>A0A1Y1WXU3</accession>
<feature type="coiled-coil region" evidence="1">
    <location>
        <begin position="24"/>
        <end position="106"/>
    </location>
</feature>
<dbReference type="Gene3D" id="1.10.287.2610">
    <property type="match status" value="1"/>
</dbReference>
<protein>
    <recommendedName>
        <fullName evidence="2">DUF5648 domain-containing protein</fullName>
    </recommendedName>
</protein>